<evidence type="ECO:0008006" key="13">
    <source>
        <dbReference type="Google" id="ProtNLM"/>
    </source>
</evidence>
<dbReference type="PROSITE" id="PS50920">
    <property type="entry name" value="SOLCAR"/>
    <property type="match status" value="1"/>
</dbReference>
<dbReference type="InterPro" id="IPR023395">
    <property type="entry name" value="MCP_dom_sf"/>
</dbReference>
<keyword evidence="3 10" id="KW-0813">Transport</keyword>
<dbReference type="AlphaFoldDB" id="A0A383VEM0"/>
<keyword evidence="12" id="KW-1185">Reference proteome</keyword>
<protein>
    <recommendedName>
        <fullName evidence="13">Mitochondrial carrier protein</fullName>
    </recommendedName>
</protein>
<dbReference type="GO" id="GO:0006843">
    <property type="term" value="P:mitochondrial citrate transmembrane transport"/>
    <property type="evidence" value="ECO:0007669"/>
    <property type="project" value="TreeGrafter"/>
</dbReference>
<dbReference type="Pfam" id="PF00153">
    <property type="entry name" value="Mito_carr"/>
    <property type="match status" value="1"/>
</dbReference>
<keyword evidence="4 9" id="KW-0812">Transmembrane</keyword>
<dbReference type="Proteomes" id="UP000256970">
    <property type="component" value="Unassembled WGS sequence"/>
</dbReference>
<keyword evidence="8 9" id="KW-0472">Membrane</keyword>
<evidence type="ECO:0000256" key="1">
    <source>
        <dbReference type="ARBA" id="ARBA00004225"/>
    </source>
</evidence>
<dbReference type="SUPFAM" id="SSF103506">
    <property type="entry name" value="Mitochondrial carrier"/>
    <property type="match status" value="1"/>
</dbReference>
<comment type="similarity">
    <text evidence="2 10">Belongs to the mitochondrial carrier (TC 2.A.29) family.</text>
</comment>
<evidence type="ECO:0000256" key="10">
    <source>
        <dbReference type="RuleBase" id="RU000488"/>
    </source>
</evidence>
<keyword evidence="5" id="KW-0677">Repeat</keyword>
<dbReference type="InterPro" id="IPR018108">
    <property type="entry name" value="MCP_transmembrane"/>
</dbReference>
<feature type="repeat" description="Solcar" evidence="9">
    <location>
        <begin position="182"/>
        <end position="269"/>
    </location>
</feature>
<dbReference type="PANTHER" id="PTHR45788:SF4">
    <property type="entry name" value="TRICARBOXYLATE TRANSPORT PROTEIN, MITOCHONDRIAL"/>
    <property type="match status" value="1"/>
</dbReference>
<evidence type="ECO:0000256" key="8">
    <source>
        <dbReference type="ARBA" id="ARBA00023136"/>
    </source>
</evidence>
<dbReference type="Gene3D" id="1.50.40.10">
    <property type="entry name" value="Mitochondrial carrier domain"/>
    <property type="match status" value="1"/>
</dbReference>
<comment type="subcellular location">
    <subcellularLocation>
        <location evidence="1">Mitochondrion membrane</location>
        <topology evidence="1">Multi-pass membrane protein</topology>
    </subcellularLocation>
</comment>
<keyword evidence="6" id="KW-1133">Transmembrane helix</keyword>
<sequence length="290" mass="31293">MSANKQPSRVTPLEHTLIGAVGGVMEVCLMQPMVAFKNALQEGRPLPTTPIQMYRGLLINCGSIAPITASQFGTNRIMERALLQQRGGQPLSSVDRFGCAAVAGAVSALVASPTELIIIQQQKKCTPLLQEVKHFAATYSAISAYRGVGPCIGRETLYAAGYLGLCPILFDKLKDTQQFKDSPASAMAIAGVVGGVFAASASHPFDTIKTRMQAAMYTKPEYLTWTSTAATIYKEGGVLNFWRGLLPRMTRIIAATFILINVRSAAVGYLEEQRQPPQLTAEKLLPELSQ</sequence>
<dbReference type="OrthoDB" id="44467at2759"/>
<gene>
    <name evidence="11" type="ORF">BQ4739_LOCUS3739</name>
</gene>
<name>A0A383VEM0_TETOB</name>
<evidence type="ECO:0000313" key="11">
    <source>
        <dbReference type="EMBL" id="SZX63182.1"/>
    </source>
</evidence>
<accession>A0A383VEM0</accession>
<evidence type="ECO:0000256" key="2">
    <source>
        <dbReference type="ARBA" id="ARBA00006375"/>
    </source>
</evidence>
<dbReference type="EMBL" id="FNXT01000286">
    <property type="protein sequence ID" value="SZX63182.1"/>
    <property type="molecule type" value="Genomic_DNA"/>
</dbReference>
<evidence type="ECO:0000256" key="7">
    <source>
        <dbReference type="ARBA" id="ARBA00023128"/>
    </source>
</evidence>
<reference evidence="11 12" key="1">
    <citation type="submission" date="2016-10" db="EMBL/GenBank/DDBJ databases">
        <authorList>
            <person name="Cai Z."/>
        </authorList>
    </citation>
    <scope>NUCLEOTIDE SEQUENCE [LARGE SCALE GENOMIC DNA]</scope>
</reference>
<proteinExistence type="inferred from homology"/>
<dbReference type="GO" id="GO:0031966">
    <property type="term" value="C:mitochondrial membrane"/>
    <property type="evidence" value="ECO:0007669"/>
    <property type="project" value="UniProtKB-SubCell"/>
</dbReference>
<organism evidence="11 12">
    <name type="scientific">Tetradesmus obliquus</name>
    <name type="common">Green alga</name>
    <name type="synonym">Acutodesmus obliquus</name>
    <dbReference type="NCBI Taxonomy" id="3088"/>
    <lineage>
        <taxon>Eukaryota</taxon>
        <taxon>Viridiplantae</taxon>
        <taxon>Chlorophyta</taxon>
        <taxon>core chlorophytes</taxon>
        <taxon>Chlorophyceae</taxon>
        <taxon>CS clade</taxon>
        <taxon>Sphaeropleales</taxon>
        <taxon>Scenedesmaceae</taxon>
        <taxon>Tetradesmus</taxon>
    </lineage>
</organism>
<keyword evidence="7" id="KW-0496">Mitochondrion</keyword>
<evidence type="ECO:0000256" key="5">
    <source>
        <dbReference type="ARBA" id="ARBA00022737"/>
    </source>
</evidence>
<evidence type="ECO:0000256" key="4">
    <source>
        <dbReference type="ARBA" id="ARBA00022692"/>
    </source>
</evidence>
<evidence type="ECO:0000256" key="6">
    <source>
        <dbReference type="ARBA" id="ARBA00022989"/>
    </source>
</evidence>
<dbReference type="InterPro" id="IPR049563">
    <property type="entry name" value="TXTP-like"/>
</dbReference>
<evidence type="ECO:0000313" key="12">
    <source>
        <dbReference type="Proteomes" id="UP000256970"/>
    </source>
</evidence>
<dbReference type="PANTHER" id="PTHR45788">
    <property type="entry name" value="SUCCINATE/FUMARATE MITOCHONDRIAL TRANSPORTER-RELATED"/>
    <property type="match status" value="1"/>
</dbReference>
<evidence type="ECO:0000256" key="9">
    <source>
        <dbReference type="PROSITE-ProRule" id="PRU00282"/>
    </source>
</evidence>
<evidence type="ECO:0000256" key="3">
    <source>
        <dbReference type="ARBA" id="ARBA00022448"/>
    </source>
</evidence>
<dbReference type="GO" id="GO:0071913">
    <property type="term" value="F:citrate secondary active transmembrane transporter activity"/>
    <property type="evidence" value="ECO:0007669"/>
    <property type="project" value="TreeGrafter"/>
</dbReference>